<dbReference type="PATRIC" id="fig|1339315.3.peg.4427"/>
<dbReference type="EMBL" id="JGCY01000404">
    <property type="protein sequence ID" value="EXY72449.1"/>
    <property type="molecule type" value="Genomic_DNA"/>
</dbReference>
<feature type="domain" description="DUF4842" evidence="1">
    <location>
        <begin position="248"/>
        <end position="288"/>
    </location>
</feature>
<dbReference type="InterPro" id="IPR032295">
    <property type="entry name" value="DUF4842"/>
</dbReference>
<evidence type="ECO:0000259" key="1">
    <source>
        <dbReference type="Pfam" id="PF16130"/>
    </source>
</evidence>
<dbReference type="Proteomes" id="UP000020529">
    <property type="component" value="Unassembled WGS sequence"/>
</dbReference>
<dbReference type="AlphaFoldDB" id="A0A015SJN4"/>
<reference evidence="2 3" key="1">
    <citation type="submission" date="2014-02" db="EMBL/GenBank/DDBJ databases">
        <authorList>
            <person name="Sears C."/>
            <person name="Carroll K."/>
            <person name="Sack B.R."/>
            <person name="Qadri F."/>
            <person name="Myers L.L."/>
            <person name="Chung G.-T."/>
            <person name="Escheverria P."/>
            <person name="Fraser C.M."/>
            <person name="Sadzewicz L."/>
            <person name="Shefchek K.A."/>
            <person name="Tallon L."/>
            <person name="Das S.P."/>
            <person name="Daugherty S."/>
            <person name="Mongodin E.F."/>
        </authorList>
    </citation>
    <scope>NUCLEOTIDE SEQUENCE [LARGE SCALE GENOMIC DNA]</scope>
    <source>
        <strain evidence="3">3988T(B)14</strain>
    </source>
</reference>
<organism evidence="2 3">
    <name type="scientific">Bacteroides fragilis str. 3988T(B)14</name>
    <dbReference type="NCBI Taxonomy" id="1339315"/>
    <lineage>
        <taxon>Bacteria</taxon>
        <taxon>Pseudomonadati</taxon>
        <taxon>Bacteroidota</taxon>
        <taxon>Bacteroidia</taxon>
        <taxon>Bacteroidales</taxon>
        <taxon>Bacteroidaceae</taxon>
        <taxon>Bacteroides</taxon>
    </lineage>
</organism>
<comment type="caution">
    <text evidence="2">The sequence shown here is derived from an EMBL/GenBank/DDBJ whole genome shotgun (WGS) entry which is preliminary data.</text>
</comment>
<dbReference type="RefSeq" id="WP_022347062.1">
    <property type="nucleotide sequence ID" value="NZ_JGCY01000404.1"/>
</dbReference>
<sequence length="327" mass="36519">MKKVILAVASIALWASCIEDEKDYSQIIETRVANCETSKDFSVPVKEGYTTFVTSGEDTLAMANEPITIRIPKNATISTRAEGDGINISYTILDEGSETTYAKVWQAVMFEDTQNGDYDYNDLIIHVKNTASNHAYQHPTETWQTIEIQPIALGSTKTIKLGCILSDGSTHMISDDVRTDLFGGRQGFINTVNDNDPIRYKLASTNIKNYAMPKKEKTSAAWVAWFIEVDGKRMYAASSDIDYKSYDMVNKENMPYGLAVSNGNGTFSYPQEKNSLFETYPGFSDWINGKVSSIGSFQKELVYKYCSGGIIGEDGKSHKIWDYLDLN</sequence>
<protein>
    <recommendedName>
        <fullName evidence="1">DUF4842 domain-containing protein</fullName>
    </recommendedName>
</protein>
<gene>
    <name evidence="2" type="ORF">M124_3792</name>
</gene>
<evidence type="ECO:0000313" key="3">
    <source>
        <dbReference type="Proteomes" id="UP000020529"/>
    </source>
</evidence>
<accession>A0A015SJN4</accession>
<dbReference type="Pfam" id="PF16130">
    <property type="entry name" value="DUF4842"/>
    <property type="match status" value="1"/>
</dbReference>
<name>A0A015SJN4_BACFG</name>
<evidence type="ECO:0000313" key="2">
    <source>
        <dbReference type="EMBL" id="EXY72449.1"/>
    </source>
</evidence>
<dbReference type="PROSITE" id="PS51257">
    <property type="entry name" value="PROKAR_LIPOPROTEIN"/>
    <property type="match status" value="1"/>
</dbReference>
<proteinExistence type="predicted"/>